<dbReference type="RefSeq" id="WP_322521671.1">
    <property type="nucleotide sequence ID" value="NZ_CP140153.1"/>
</dbReference>
<dbReference type="Proteomes" id="UP001327459">
    <property type="component" value="Chromosome"/>
</dbReference>
<dbReference type="Gene3D" id="3.40.50.300">
    <property type="entry name" value="P-loop containing nucleotide triphosphate hydrolases"/>
    <property type="match status" value="1"/>
</dbReference>
<dbReference type="EMBL" id="CP140153">
    <property type="protein sequence ID" value="WQH16682.1"/>
    <property type="molecule type" value="Genomic_DNA"/>
</dbReference>
<dbReference type="InterPro" id="IPR017871">
    <property type="entry name" value="ABC_transporter-like_CS"/>
</dbReference>
<dbReference type="SMART" id="SM00382">
    <property type="entry name" value="AAA"/>
    <property type="match status" value="1"/>
</dbReference>
<dbReference type="PANTHER" id="PTHR42794:SF1">
    <property type="entry name" value="HEMIN IMPORT ATP-BINDING PROTEIN HMUV"/>
    <property type="match status" value="1"/>
</dbReference>
<dbReference type="PROSITE" id="PS00211">
    <property type="entry name" value="ABC_TRANSPORTER_1"/>
    <property type="match status" value="1"/>
</dbReference>
<dbReference type="SUPFAM" id="SSF52540">
    <property type="entry name" value="P-loop containing nucleoside triphosphate hydrolases"/>
    <property type="match status" value="1"/>
</dbReference>
<feature type="domain" description="ABC transporter" evidence="6">
    <location>
        <begin position="5"/>
        <end position="238"/>
    </location>
</feature>
<comment type="function">
    <text evidence="5">Part of the ABC transporter complex HmuTUV involved in hemin import. Responsible for energy coupling to the transport system.</text>
</comment>
<dbReference type="Pfam" id="PF00005">
    <property type="entry name" value="ABC_tran"/>
    <property type="match status" value="1"/>
</dbReference>
<name>A0ABZ0YZH8_9GAMM</name>
<evidence type="ECO:0000256" key="1">
    <source>
        <dbReference type="ARBA" id="ARBA00022448"/>
    </source>
</evidence>
<evidence type="ECO:0000256" key="3">
    <source>
        <dbReference type="ARBA" id="ARBA00022840"/>
    </source>
</evidence>
<dbReference type="CDD" id="cd03214">
    <property type="entry name" value="ABC_Iron-Siderophores_B12_Hemin"/>
    <property type="match status" value="1"/>
</dbReference>
<accession>A0ABZ0YZH8</accession>
<evidence type="ECO:0000256" key="5">
    <source>
        <dbReference type="ARBA" id="ARBA00037066"/>
    </source>
</evidence>
<evidence type="ECO:0000313" key="8">
    <source>
        <dbReference type="Proteomes" id="UP001327459"/>
    </source>
</evidence>
<keyword evidence="1" id="KW-0813">Transport</keyword>
<protein>
    <submittedName>
        <fullName evidence="7">ABC transporter ATP-binding protein</fullName>
    </submittedName>
</protein>
<dbReference type="PROSITE" id="PS50893">
    <property type="entry name" value="ABC_TRANSPORTER_2"/>
    <property type="match status" value="1"/>
</dbReference>
<reference evidence="7 8" key="1">
    <citation type="submission" date="2023-11" db="EMBL/GenBank/DDBJ databases">
        <title>MicrobeMod: A computational toolkit for identifying prokaryotic methylation and restriction-modification with nanopore sequencing.</title>
        <authorList>
            <person name="Crits-Christoph A."/>
            <person name="Kang S.C."/>
            <person name="Lee H."/>
            <person name="Ostrov N."/>
        </authorList>
    </citation>
    <scope>NUCLEOTIDE SEQUENCE [LARGE SCALE GENOMIC DNA]</scope>
    <source>
        <strain evidence="7 8">ATCC 49870</strain>
    </source>
</reference>
<dbReference type="GO" id="GO:0005524">
    <property type="term" value="F:ATP binding"/>
    <property type="evidence" value="ECO:0007669"/>
    <property type="project" value="UniProtKB-KW"/>
</dbReference>
<keyword evidence="8" id="KW-1185">Reference proteome</keyword>
<evidence type="ECO:0000313" key="7">
    <source>
        <dbReference type="EMBL" id="WQH16682.1"/>
    </source>
</evidence>
<sequence length="271" mass="29723">MSGSLDVRGLTAGYRRRRILDRLDLPTFRNGDLVAVVGANAAGKSTFMRAVSGLLPMQGEVRLDGEDLGSLPPAERLRRVGYLPQTLPQASSLVAYESLMAALRTADPSMPRDRIEHRVERVFDDLGLRALAFRPLGELSGGQRQMLGLAQVLARQPRLLLLDEPTSALDLRWQIQVLERVRHTTDAGGIALVAIHDLNLALRFCDRLVVLKDGALLAAGDPLEVLDAELLARAYGIEGRVERCSHGYPIVQADRIARPSETLSTHEANTR</sequence>
<keyword evidence="2" id="KW-0547">Nucleotide-binding</keyword>
<dbReference type="PANTHER" id="PTHR42794">
    <property type="entry name" value="HEMIN IMPORT ATP-BINDING PROTEIN HMUV"/>
    <property type="match status" value="1"/>
</dbReference>
<dbReference type="InterPro" id="IPR003439">
    <property type="entry name" value="ABC_transporter-like_ATP-bd"/>
</dbReference>
<organism evidence="7 8">
    <name type="scientific">Guyparkeria halophila</name>
    <dbReference type="NCBI Taxonomy" id="47960"/>
    <lineage>
        <taxon>Bacteria</taxon>
        <taxon>Pseudomonadati</taxon>
        <taxon>Pseudomonadota</taxon>
        <taxon>Gammaproteobacteria</taxon>
        <taxon>Chromatiales</taxon>
        <taxon>Thioalkalibacteraceae</taxon>
        <taxon>Guyparkeria</taxon>
    </lineage>
</organism>
<evidence type="ECO:0000256" key="2">
    <source>
        <dbReference type="ARBA" id="ARBA00022741"/>
    </source>
</evidence>
<keyword evidence="3 7" id="KW-0067">ATP-binding</keyword>
<proteinExistence type="predicted"/>
<evidence type="ECO:0000256" key="4">
    <source>
        <dbReference type="ARBA" id="ARBA00022967"/>
    </source>
</evidence>
<keyword evidence="4" id="KW-1278">Translocase</keyword>
<gene>
    <name evidence="7" type="ORF">SR882_01925</name>
</gene>
<evidence type="ECO:0000259" key="6">
    <source>
        <dbReference type="PROSITE" id="PS50893"/>
    </source>
</evidence>
<dbReference type="InterPro" id="IPR027417">
    <property type="entry name" value="P-loop_NTPase"/>
</dbReference>
<dbReference type="InterPro" id="IPR003593">
    <property type="entry name" value="AAA+_ATPase"/>
</dbReference>